<sequence>MRRSGLPGVQLASRTPAEFRERRYGRGVAPRLKAIAWLRANAVLPSVLYFADDDNTYDHRLFTQIAQVQRVGVLPVGLVDNQNFSSPVVSPDGRVVSFHDPYTKNRTFSVDMAGFAVNMRLVLSSANPSMPYAMGHLETEFLESLGVTINDMEPLASNCTEVF</sequence>
<dbReference type="Proteomes" id="UP000821865">
    <property type="component" value="Chromosome 8"/>
</dbReference>
<proteinExistence type="predicted"/>
<name>A0ACB8CC87_DERSI</name>
<organism evidence="1 2">
    <name type="scientific">Dermacentor silvarum</name>
    <name type="common">Tick</name>
    <dbReference type="NCBI Taxonomy" id="543639"/>
    <lineage>
        <taxon>Eukaryota</taxon>
        <taxon>Metazoa</taxon>
        <taxon>Ecdysozoa</taxon>
        <taxon>Arthropoda</taxon>
        <taxon>Chelicerata</taxon>
        <taxon>Arachnida</taxon>
        <taxon>Acari</taxon>
        <taxon>Parasitiformes</taxon>
        <taxon>Ixodida</taxon>
        <taxon>Ixodoidea</taxon>
        <taxon>Ixodidae</taxon>
        <taxon>Rhipicephalinae</taxon>
        <taxon>Dermacentor</taxon>
    </lineage>
</organism>
<evidence type="ECO:0000313" key="1">
    <source>
        <dbReference type="EMBL" id="KAH7938464.1"/>
    </source>
</evidence>
<accession>A0ACB8CC87</accession>
<gene>
    <name evidence="1" type="ORF">HPB49_023863</name>
</gene>
<protein>
    <submittedName>
        <fullName evidence="1">Uncharacterized protein</fullName>
    </submittedName>
</protein>
<dbReference type="EMBL" id="CM023477">
    <property type="protein sequence ID" value="KAH7938464.1"/>
    <property type="molecule type" value="Genomic_DNA"/>
</dbReference>
<evidence type="ECO:0000313" key="2">
    <source>
        <dbReference type="Proteomes" id="UP000821865"/>
    </source>
</evidence>
<comment type="caution">
    <text evidence="1">The sequence shown here is derived from an EMBL/GenBank/DDBJ whole genome shotgun (WGS) entry which is preliminary data.</text>
</comment>
<reference evidence="1" key="1">
    <citation type="submission" date="2020-05" db="EMBL/GenBank/DDBJ databases">
        <title>Large-scale comparative analyses of tick genomes elucidate their genetic diversity and vector capacities.</title>
        <authorList>
            <person name="Jia N."/>
            <person name="Wang J."/>
            <person name="Shi W."/>
            <person name="Du L."/>
            <person name="Sun Y."/>
            <person name="Zhan W."/>
            <person name="Jiang J."/>
            <person name="Wang Q."/>
            <person name="Zhang B."/>
            <person name="Ji P."/>
            <person name="Sakyi L.B."/>
            <person name="Cui X."/>
            <person name="Yuan T."/>
            <person name="Jiang B."/>
            <person name="Yang W."/>
            <person name="Lam T.T.-Y."/>
            <person name="Chang Q."/>
            <person name="Ding S."/>
            <person name="Wang X."/>
            <person name="Zhu J."/>
            <person name="Ruan X."/>
            <person name="Zhao L."/>
            <person name="Wei J."/>
            <person name="Que T."/>
            <person name="Du C."/>
            <person name="Cheng J."/>
            <person name="Dai P."/>
            <person name="Han X."/>
            <person name="Huang E."/>
            <person name="Gao Y."/>
            <person name="Liu J."/>
            <person name="Shao H."/>
            <person name="Ye R."/>
            <person name="Li L."/>
            <person name="Wei W."/>
            <person name="Wang X."/>
            <person name="Wang C."/>
            <person name="Yang T."/>
            <person name="Huo Q."/>
            <person name="Li W."/>
            <person name="Guo W."/>
            <person name="Chen H."/>
            <person name="Zhou L."/>
            <person name="Ni X."/>
            <person name="Tian J."/>
            <person name="Zhou Y."/>
            <person name="Sheng Y."/>
            <person name="Liu T."/>
            <person name="Pan Y."/>
            <person name="Xia L."/>
            <person name="Li J."/>
            <person name="Zhao F."/>
            <person name="Cao W."/>
        </authorList>
    </citation>
    <scope>NUCLEOTIDE SEQUENCE</scope>
    <source>
        <strain evidence="1">Dsil-2018</strain>
    </source>
</reference>
<keyword evidence="2" id="KW-1185">Reference proteome</keyword>